<keyword evidence="4" id="KW-1185">Reference proteome</keyword>
<reference evidence="1 4" key="2">
    <citation type="submission" date="2016-04" db="EMBL/GenBank/DDBJ databases">
        <title>Complete genome sequence of Thermococcus thioreducens type strain OGL-20P.</title>
        <authorList>
            <person name="Oger P.M."/>
        </authorList>
    </citation>
    <scope>NUCLEOTIDE SEQUENCE [LARGE SCALE GENOMIC DNA]</scope>
    <source>
        <strain evidence="1 4">OGL-20P</strain>
    </source>
</reference>
<evidence type="ECO:0000313" key="1">
    <source>
        <dbReference type="EMBL" id="ASJ11732.1"/>
    </source>
</evidence>
<reference evidence="2 3" key="1">
    <citation type="submission" date="2015-08" db="EMBL/GenBank/DDBJ databases">
        <title>Thermococcus thioreducens DSM 14981 genome sequencing.</title>
        <authorList>
            <person name="Hong S.-J."/>
            <person name="Kim M.-C."/>
            <person name="Shin J.-H."/>
        </authorList>
    </citation>
    <scope>NUCLEOTIDE SEQUENCE [LARGE SCALE GENOMIC DNA]</scope>
    <source>
        <strain evidence="2 3">DSM 14981</strain>
    </source>
</reference>
<name>A0A0Q2M1P3_9EURY</name>
<dbReference type="EMBL" id="LIXN01000014">
    <property type="protein sequence ID" value="KQH81977.1"/>
    <property type="molecule type" value="Genomic_DNA"/>
</dbReference>
<evidence type="ECO:0000313" key="3">
    <source>
        <dbReference type="Proteomes" id="UP000051862"/>
    </source>
</evidence>
<evidence type="ECO:0000313" key="4">
    <source>
        <dbReference type="Proteomes" id="UP000250136"/>
    </source>
</evidence>
<proteinExistence type="predicted"/>
<sequence length="152" mass="16962">MGLSNPELINFAIFKSRRQEESGQSWIFNLLYKGTALLLKLNVGLQKLFTGIVVVLSHSVVNSLIISNPSRTAEMLAVPFNAFRESSMNVMHRLLFVILTNVSLSGKSFGKIYIAERARFDSNLERSRAGSIIERLKTSVEFRSSESSASCE</sequence>
<evidence type="ECO:0000313" key="2">
    <source>
        <dbReference type="EMBL" id="KQH81977.1"/>
    </source>
</evidence>
<protein>
    <submittedName>
        <fullName evidence="2">Uncharacterized protein</fullName>
    </submittedName>
</protein>
<dbReference type="KEGG" id="ttd:A3L14_01990"/>
<dbReference type="Proteomes" id="UP000250136">
    <property type="component" value="Chromosome"/>
</dbReference>
<dbReference type="EMBL" id="CP015105">
    <property type="protein sequence ID" value="ASJ11732.1"/>
    <property type="molecule type" value="Genomic_DNA"/>
</dbReference>
<dbReference type="AlphaFoldDB" id="A0A0Q2M1P3"/>
<dbReference type="Proteomes" id="UP000051862">
    <property type="component" value="Unassembled WGS sequence"/>
</dbReference>
<organism evidence="2 3">
    <name type="scientific">Thermococcus thioreducens</name>
    <dbReference type="NCBI Taxonomy" id="277988"/>
    <lineage>
        <taxon>Archaea</taxon>
        <taxon>Methanobacteriati</taxon>
        <taxon>Methanobacteriota</taxon>
        <taxon>Thermococci</taxon>
        <taxon>Thermococcales</taxon>
        <taxon>Thermococcaceae</taxon>
        <taxon>Thermococcus</taxon>
    </lineage>
</organism>
<gene>
    <name evidence="1" type="ORF">A3L14_01990</name>
    <name evidence="2" type="ORF">AMR53_08550</name>
</gene>
<accession>A0A0Q2M1P3</accession>